<dbReference type="PANTHER" id="PTHR43245">
    <property type="entry name" value="BIFUNCTIONAL POLYMYXIN RESISTANCE PROTEIN ARNA"/>
    <property type="match status" value="1"/>
</dbReference>
<dbReference type="InterPro" id="IPR036291">
    <property type="entry name" value="NAD(P)-bd_dom_sf"/>
</dbReference>
<dbReference type="PANTHER" id="PTHR43245:SF51">
    <property type="entry name" value="SHORT CHAIN DEHYDROGENASE_REDUCTASE FAMILY 42E, MEMBER 2"/>
    <property type="match status" value="1"/>
</dbReference>
<dbReference type="Proteomes" id="UP001149163">
    <property type="component" value="Unassembled WGS sequence"/>
</dbReference>
<keyword evidence="6" id="KW-1185">Reference proteome</keyword>
<keyword evidence="2" id="KW-0560">Oxidoreductase</keyword>
<dbReference type="EMBL" id="JAPQKN010000006">
    <property type="protein sequence ID" value="KAJ5157415.1"/>
    <property type="molecule type" value="Genomic_DNA"/>
</dbReference>
<dbReference type="SUPFAM" id="SSF51735">
    <property type="entry name" value="NAD(P)-binding Rossmann-fold domains"/>
    <property type="match status" value="1"/>
</dbReference>
<dbReference type="InterPro" id="IPR002225">
    <property type="entry name" value="3Beta_OHSteriod_DH/Estase"/>
</dbReference>
<feature type="domain" description="3-beta hydroxysteroid dehydrogenase/isomerase" evidence="4">
    <location>
        <begin position="70"/>
        <end position="351"/>
    </location>
</feature>
<evidence type="ECO:0000256" key="3">
    <source>
        <dbReference type="SAM" id="SignalP"/>
    </source>
</evidence>
<evidence type="ECO:0000313" key="5">
    <source>
        <dbReference type="EMBL" id="KAJ5157415.1"/>
    </source>
</evidence>
<comment type="caution">
    <text evidence="5">The sequence shown here is derived from an EMBL/GenBank/DDBJ whole genome shotgun (WGS) entry which is preliminary data.</text>
</comment>
<dbReference type="GeneID" id="81429815"/>
<protein>
    <recommendedName>
        <fullName evidence="4">3-beta hydroxysteroid dehydrogenase/isomerase domain-containing protein</fullName>
    </recommendedName>
</protein>
<evidence type="ECO:0000256" key="1">
    <source>
        <dbReference type="ARBA" id="ARBA00009219"/>
    </source>
</evidence>
<keyword evidence="3" id="KW-0732">Signal</keyword>
<accession>A0A9W9HW50</accession>
<name>A0A9W9HW50_9EURO</name>
<dbReference type="Gene3D" id="3.40.50.720">
    <property type="entry name" value="NAD(P)-binding Rossmann-like Domain"/>
    <property type="match status" value="1"/>
</dbReference>
<evidence type="ECO:0000256" key="2">
    <source>
        <dbReference type="ARBA" id="ARBA00023002"/>
    </source>
</evidence>
<reference evidence="5" key="2">
    <citation type="journal article" date="2023" name="IMA Fungus">
        <title>Comparative genomic study of the Penicillium genus elucidates a diverse pangenome and 15 lateral gene transfer events.</title>
        <authorList>
            <person name="Petersen C."/>
            <person name="Sorensen T."/>
            <person name="Nielsen M.R."/>
            <person name="Sondergaard T.E."/>
            <person name="Sorensen J.L."/>
            <person name="Fitzpatrick D.A."/>
            <person name="Frisvad J.C."/>
            <person name="Nielsen K.L."/>
        </authorList>
    </citation>
    <scope>NUCLEOTIDE SEQUENCE</scope>
    <source>
        <strain evidence="5">IBT 26290</strain>
    </source>
</reference>
<dbReference type="GO" id="GO:0016616">
    <property type="term" value="F:oxidoreductase activity, acting on the CH-OH group of donors, NAD or NADP as acceptor"/>
    <property type="evidence" value="ECO:0007669"/>
    <property type="project" value="InterPro"/>
</dbReference>
<organism evidence="5 6">
    <name type="scientific">Penicillium canariense</name>
    <dbReference type="NCBI Taxonomy" id="189055"/>
    <lineage>
        <taxon>Eukaryota</taxon>
        <taxon>Fungi</taxon>
        <taxon>Dikarya</taxon>
        <taxon>Ascomycota</taxon>
        <taxon>Pezizomycotina</taxon>
        <taxon>Eurotiomycetes</taxon>
        <taxon>Eurotiomycetidae</taxon>
        <taxon>Eurotiales</taxon>
        <taxon>Aspergillaceae</taxon>
        <taxon>Penicillium</taxon>
    </lineage>
</organism>
<dbReference type="GO" id="GO:0006694">
    <property type="term" value="P:steroid biosynthetic process"/>
    <property type="evidence" value="ECO:0007669"/>
    <property type="project" value="InterPro"/>
</dbReference>
<dbReference type="Pfam" id="PF01073">
    <property type="entry name" value="3Beta_HSD"/>
    <property type="match status" value="1"/>
</dbReference>
<sequence>MIPIILTSLVLAALYLYHVNAAMKRVPEEARKSSPHRWTVDEVKAAYKRTVEIPVDITSSLPPKQSRRYVVVGGSGLVGGWIVSHLLARGENPASLRVLDLLSPTQDVLDQGVAFVKTDITDELAVTTAFEQPWPASVANLPLTVFHTAATIRPSERLETFLPLCAKVNIDGTKNVLYASKKCGATCFVSTSSGSVSLHKPGFWIAPWETVPRRAMQILSDDAKLPQRHDEFFGNYAVTKAEAERIVRSADDPANGFRTGCIRPANGIYGIGSDASMTITGVYLRSGGSPTWLAPVIQSFVNAENVSLAHLLYEQRLLEQSQPSSNLPNTGGQAFVVTDPNPAISFGDIYTLLDTLAKTPVSFPTLQPAPLLLLAYLVEAYVYVQHALLPWLLPRLTGDVVQIQPSLFAISDVFCVADDSRARRAPEEGGLGYRPEITTLQGMCKQLVDWNAKADAKAVAERVGKLHMGPALVGQNGVEVKLVAPTEL</sequence>
<feature type="signal peptide" evidence="3">
    <location>
        <begin position="1"/>
        <end position="21"/>
    </location>
</feature>
<dbReference type="AlphaFoldDB" id="A0A9W9HW50"/>
<gene>
    <name evidence="5" type="ORF">N7482_008515</name>
</gene>
<dbReference type="RefSeq" id="XP_056540404.1">
    <property type="nucleotide sequence ID" value="XM_056690639.1"/>
</dbReference>
<reference evidence="5" key="1">
    <citation type="submission" date="2022-11" db="EMBL/GenBank/DDBJ databases">
        <authorList>
            <person name="Petersen C."/>
        </authorList>
    </citation>
    <scope>NUCLEOTIDE SEQUENCE</scope>
    <source>
        <strain evidence="5">IBT 26290</strain>
    </source>
</reference>
<dbReference type="OrthoDB" id="10058185at2759"/>
<evidence type="ECO:0000259" key="4">
    <source>
        <dbReference type="Pfam" id="PF01073"/>
    </source>
</evidence>
<comment type="similarity">
    <text evidence="1">Belongs to the 3-beta-HSD family.</text>
</comment>
<evidence type="ECO:0000313" key="6">
    <source>
        <dbReference type="Proteomes" id="UP001149163"/>
    </source>
</evidence>
<proteinExistence type="inferred from homology"/>
<dbReference type="InterPro" id="IPR050177">
    <property type="entry name" value="Lipid_A_modif_metabolic_enz"/>
</dbReference>
<feature type="chain" id="PRO_5040992329" description="3-beta hydroxysteroid dehydrogenase/isomerase domain-containing protein" evidence="3">
    <location>
        <begin position="22"/>
        <end position="488"/>
    </location>
</feature>